<dbReference type="PRINTS" id="PR01698">
    <property type="entry name" value="CYTOFMRPINTP"/>
</dbReference>
<evidence type="ECO:0008006" key="3">
    <source>
        <dbReference type="Google" id="ProtNLM"/>
    </source>
</evidence>
<dbReference type="AlphaFoldDB" id="A0A8J2T1L4"/>
<sequence length="1239" mass="142007">MDQRLSAISDLGKIWVTEAHVLSMYSMVEHGPKIQSHATGLELAMLSGTNSIQFQDHIGLQTELAEETIATAGMEALVVEGLEHIKMLYTFRSVGRAVPVVNNLSIENKYKLDLETFQVLTPQIEKIKRFMEFQERCIAMLLQSMQDLAIKQVRGNNTDRHYNAITKLMDLLQKLDNLKDIKASLTTDFSRYNRVLQVLRMDLPNGDSLAREKHKLQLFLSNFKYSNSLILNNLRDALKRIPNHELVLIDILQQNVEFIENGRYVLLDEKYRLVRSLPRLMLLIDGDLGDSVKSVNVFKDRRISLTPLQSIFRAYPVVPECGDMSMTMLIILQRSPHWDASMEISWGGNADRRIVAHYSLPSQWSRIKLQHQEYMPYLAQTLTEVATYLFKKDTATAKYAAFVSKMVFDGFKLLQSWTCAVLESYHWKLTHPCAAAIITKLDKQSDHPYELAIRYNYSPRELGVLVDIISMIKSLTSMLTQAEAHVAPYIRLHIHHKIQQFSAGGLVPPLHRAHKRKRAIINPLLKLRRLVSDWPKNIEPITDYIYYSRQDGRVEPTHTARVVGPTFTQLRLLRTMVRAMYDPRNQLRVQFFSKKDLEKEDLQLMDYFYCESLCFQYLLNYTGTLTSNSDLGDLWYREFYLELSGEVQFAIELSLAWILAEHVITDQHKSMPLVENILYTLDTYNDAAHRSISVLSQRFLYDEIEAEVNLIFDQIVFLVSDHVYSYYTKMVGLRHVDAPHHERLHPTLKCADVPAAQRYHVPISQRNTHVLGRIIDLNFLIAHHVNGKFYDDLDYCAKKLEASDLSQVLDYQKAIRVVRETHELLDEHLELDPFVKIITTVDEAVGPTAFAGRALMHILACLVTDVFPNYSYNGFTRRFVISSLADIPRRRHPNPSYDHSTFCAPPKHVCENATKLHRSFIGMVHIEAIICTLGVVGIPLLTKSLLQFVKEQLENTLTYLYAIIKGFPPWNYNMMYGPTTCFRHLEAVLQNFVHAGVDLRPEVFQAFKEVGNTICFIMDLSNVLDWLSLRGQLCALRFTTFKFPTKTTLNSTLDSTQQFYASLGQLSCGALAHLGELTKSLQTAHILESHIFDLNATRNFYHIWSLLSLSFGLSGHEENHNLVSDDEQFGHGFFVAGAVLIHFLGQVELFYACDFSSQLSRIKALEVSSPLQITQGAFSTVQFVKTKSNHAKVYNMFFSLLRVHAIETTHDHDLHFLPPTSHDLLCGVSNVHIRPTPTT</sequence>
<dbReference type="PIRSF" id="PIRSF008153">
    <property type="entry name" value="FMR1_interacting"/>
    <property type="match status" value="1"/>
</dbReference>
<dbReference type="GO" id="GO:0031267">
    <property type="term" value="F:small GTPase binding"/>
    <property type="evidence" value="ECO:0007669"/>
    <property type="project" value="InterPro"/>
</dbReference>
<dbReference type="GO" id="GO:0030833">
    <property type="term" value="P:regulation of actin filament polymerization"/>
    <property type="evidence" value="ECO:0007669"/>
    <property type="project" value="InterPro"/>
</dbReference>
<accession>A0A8J2T1L4</accession>
<organism evidence="1 2">
    <name type="scientific">Pelagomonas calceolata</name>
    <dbReference type="NCBI Taxonomy" id="35677"/>
    <lineage>
        <taxon>Eukaryota</taxon>
        <taxon>Sar</taxon>
        <taxon>Stramenopiles</taxon>
        <taxon>Ochrophyta</taxon>
        <taxon>Pelagophyceae</taxon>
        <taxon>Pelagomonadales</taxon>
        <taxon>Pelagomonadaceae</taxon>
        <taxon>Pelagomonas</taxon>
    </lineage>
</organism>
<keyword evidence="2" id="KW-1185">Reference proteome</keyword>
<dbReference type="EMBL" id="CAKKNE010000006">
    <property type="protein sequence ID" value="CAH0379342.1"/>
    <property type="molecule type" value="Genomic_DNA"/>
</dbReference>
<dbReference type="OrthoDB" id="10265867at2759"/>
<proteinExistence type="predicted"/>
<evidence type="ECO:0000313" key="1">
    <source>
        <dbReference type="EMBL" id="CAH0379342.1"/>
    </source>
</evidence>
<dbReference type="Proteomes" id="UP000789595">
    <property type="component" value="Unassembled WGS sequence"/>
</dbReference>
<comment type="caution">
    <text evidence="1">The sequence shown here is derived from an EMBL/GenBank/DDBJ whole genome shotgun (WGS) entry which is preliminary data.</text>
</comment>
<dbReference type="Pfam" id="PF05994">
    <property type="entry name" value="FragX_IP"/>
    <property type="match status" value="2"/>
</dbReference>
<dbReference type="InterPro" id="IPR008081">
    <property type="entry name" value="Cytoplasmic_FMR1-int"/>
</dbReference>
<dbReference type="PANTHER" id="PTHR12195">
    <property type="entry name" value="CYTOPLASMIC FMR1-INTERACTING PROTEIN-RELATED"/>
    <property type="match status" value="1"/>
</dbReference>
<protein>
    <recommendedName>
        <fullName evidence="3">CYRIA/CYRIB Rac1 binding domain-containing protein</fullName>
    </recommendedName>
</protein>
<evidence type="ECO:0000313" key="2">
    <source>
        <dbReference type="Proteomes" id="UP000789595"/>
    </source>
</evidence>
<reference evidence="1" key="1">
    <citation type="submission" date="2021-11" db="EMBL/GenBank/DDBJ databases">
        <authorList>
            <consortium name="Genoscope - CEA"/>
            <person name="William W."/>
        </authorList>
    </citation>
    <scope>NUCLEOTIDE SEQUENCE</scope>
</reference>
<gene>
    <name evidence="1" type="ORF">PECAL_6P09580</name>
</gene>
<name>A0A8J2T1L4_9STRA</name>